<keyword evidence="3 9" id="KW-0349">Heme</keyword>
<keyword evidence="11" id="KW-1133">Transmembrane helix</keyword>
<keyword evidence="5 10" id="KW-0560">Oxidoreductase</keyword>
<dbReference type="InterPro" id="IPR001128">
    <property type="entry name" value="Cyt_P450"/>
</dbReference>
<reference evidence="12 13" key="1">
    <citation type="submission" date="2019-01" db="EMBL/GenBank/DDBJ databases">
        <title>Sequencing of cultivated peanut Arachis hypogaea provides insights into genome evolution and oil improvement.</title>
        <authorList>
            <person name="Chen X."/>
        </authorList>
    </citation>
    <scope>NUCLEOTIDE SEQUENCE [LARGE SCALE GENOMIC DNA]</scope>
    <source>
        <strain evidence="13">cv. Fuhuasheng</strain>
        <tissue evidence="12">Leaves</tissue>
    </source>
</reference>
<dbReference type="SUPFAM" id="SSF48264">
    <property type="entry name" value="Cytochrome P450"/>
    <property type="match status" value="1"/>
</dbReference>
<comment type="cofactor">
    <cofactor evidence="9">
        <name>heme</name>
        <dbReference type="ChEBI" id="CHEBI:30413"/>
    </cofactor>
</comment>
<dbReference type="GO" id="GO:0005506">
    <property type="term" value="F:iron ion binding"/>
    <property type="evidence" value="ECO:0007669"/>
    <property type="project" value="InterPro"/>
</dbReference>
<evidence type="ECO:0000256" key="7">
    <source>
        <dbReference type="ARBA" id="ARBA00023033"/>
    </source>
</evidence>
<dbReference type="STRING" id="3818.A0A445DKJ5"/>
<feature type="binding site" description="axial binding residue" evidence="9">
    <location>
        <position position="443"/>
    </location>
    <ligand>
        <name>heme</name>
        <dbReference type="ChEBI" id="CHEBI:30413"/>
    </ligand>
    <ligandPart>
        <name>Fe</name>
        <dbReference type="ChEBI" id="CHEBI:18248"/>
    </ligandPart>
</feature>
<dbReference type="InterPro" id="IPR017972">
    <property type="entry name" value="Cyt_P450_CS"/>
</dbReference>
<evidence type="ECO:0000313" key="12">
    <source>
        <dbReference type="EMBL" id="RYR63744.1"/>
    </source>
</evidence>
<dbReference type="GO" id="GO:0016020">
    <property type="term" value="C:membrane"/>
    <property type="evidence" value="ECO:0007669"/>
    <property type="project" value="UniProtKB-SubCell"/>
</dbReference>
<dbReference type="InterPro" id="IPR050651">
    <property type="entry name" value="Plant_Cytochrome_P450_Monoox"/>
</dbReference>
<evidence type="ECO:0008006" key="14">
    <source>
        <dbReference type="Google" id="ProtNLM"/>
    </source>
</evidence>
<keyword evidence="4 9" id="KW-0479">Metal-binding</keyword>
<dbReference type="GO" id="GO:0004497">
    <property type="term" value="F:monooxygenase activity"/>
    <property type="evidence" value="ECO:0007669"/>
    <property type="project" value="UniProtKB-KW"/>
</dbReference>
<dbReference type="InterPro" id="IPR002401">
    <property type="entry name" value="Cyt_P450_E_grp-I"/>
</dbReference>
<dbReference type="Gene3D" id="1.10.630.10">
    <property type="entry name" value="Cytochrome P450"/>
    <property type="match status" value="1"/>
</dbReference>
<comment type="caution">
    <text evidence="12">The sequence shown here is derived from an EMBL/GenBank/DDBJ whole genome shotgun (WGS) entry which is preliminary data.</text>
</comment>
<dbReference type="FunFam" id="1.10.630.10:FF:000023">
    <property type="entry name" value="Cytochrome P450 family protein"/>
    <property type="match status" value="1"/>
</dbReference>
<evidence type="ECO:0000313" key="13">
    <source>
        <dbReference type="Proteomes" id="UP000289738"/>
    </source>
</evidence>
<evidence type="ECO:0000256" key="3">
    <source>
        <dbReference type="ARBA" id="ARBA00022617"/>
    </source>
</evidence>
<dbReference type="InterPro" id="IPR036396">
    <property type="entry name" value="Cyt_P450_sf"/>
</dbReference>
<name>A0A445DKJ5_ARAHY</name>
<keyword evidence="11" id="KW-0812">Transmembrane</keyword>
<evidence type="ECO:0000256" key="2">
    <source>
        <dbReference type="ARBA" id="ARBA00010617"/>
    </source>
</evidence>
<keyword evidence="7 10" id="KW-0503">Monooxygenase</keyword>
<dbReference type="PANTHER" id="PTHR47947">
    <property type="entry name" value="CYTOCHROME P450 82C3-RELATED"/>
    <property type="match status" value="1"/>
</dbReference>
<comment type="subcellular location">
    <subcellularLocation>
        <location evidence="1">Membrane</location>
    </subcellularLocation>
</comment>
<proteinExistence type="inferred from homology"/>
<protein>
    <recommendedName>
        <fullName evidence="14">Isoflavone 2'-hydroxylase</fullName>
    </recommendedName>
</protein>
<dbReference type="CDD" id="cd20653">
    <property type="entry name" value="CYP81"/>
    <property type="match status" value="1"/>
</dbReference>
<keyword evidence="8 11" id="KW-0472">Membrane</keyword>
<dbReference type="Pfam" id="PF00067">
    <property type="entry name" value="p450"/>
    <property type="match status" value="1"/>
</dbReference>
<comment type="similarity">
    <text evidence="2 10">Belongs to the cytochrome P450 family.</text>
</comment>
<evidence type="ECO:0000256" key="10">
    <source>
        <dbReference type="RuleBase" id="RU000461"/>
    </source>
</evidence>
<organism evidence="12 13">
    <name type="scientific">Arachis hypogaea</name>
    <name type="common">Peanut</name>
    <dbReference type="NCBI Taxonomy" id="3818"/>
    <lineage>
        <taxon>Eukaryota</taxon>
        <taxon>Viridiplantae</taxon>
        <taxon>Streptophyta</taxon>
        <taxon>Embryophyta</taxon>
        <taxon>Tracheophyta</taxon>
        <taxon>Spermatophyta</taxon>
        <taxon>Magnoliopsida</taxon>
        <taxon>eudicotyledons</taxon>
        <taxon>Gunneridae</taxon>
        <taxon>Pentapetalae</taxon>
        <taxon>rosids</taxon>
        <taxon>fabids</taxon>
        <taxon>Fabales</taxon>
        <taxon>Fabaceae</taxon>
        <taxon>Papilionoideae</taxon>
        <taxon>50 kb inversion clade</taxon>
        <taxon>dalbergioids sensu lato</taxon>
        <taxon>Dalbergieae</taxon>
        <taxon>Pterocarpus clade</taxon>
        <taxon>Arachis</taxon>
    </lineage>
</organism>
<dbReference type="PROSITE" id="PS00086">
    <property type="entry name" value="CYTOCHROME_P450"/>
    <property type="match status" value="1"/>
</dbReference>
<dbReference type="PRINTS" id="PR00385">
    <property type="entry name" value="P450"/>
</dbReference>
<dbReference type="AlphaFoldDB" id="A0A445DKJ5"/>
<evidence type="ECO:0000256" key="6">
    <source>
        <dbReference type="ARBA" id="ARBA00023004"/>
    </source>
</evidence>
<keyword evidence="13" id="KW-1185">Reference proteome</keyword>
<dbReference type="GO" id="GO:0016705">
    <property type="term" value="F:oxidoreductase activity, acting on paired donors, with incorporation or reduction of molecular oxygen"/>
    <property type="evidence" value="ECO:0007669"/>
    <property type="project" value="InterPro"/>
</dbReference>
<evidence type="ECO:0000256" key="11">
    <source>
        <dbReference type="SAM" id="Phobius"/>
    </source>
</evidence>
<evidence type="ECO:0000256" key="5">
    <source>
        <dbReference type="ARBA" id="ARBA00023002"/>
    </source>
</evidence>
<sequence length="507" mass="58308">MEIFSLLSSYSSLHLAFFLFIITITINNLVLKLHRPRLPPGPPCLPIIGNLHHLKRPLHHSLKSLSQKYGHVISLRFGSRLVVVVSSASAAEECFTKNDVILANRPRFLSGKYVLYDSTTLGSSSYGDHWRNLRRITTLHVLSTQRINNLYSSQIRRDEIMTLVRNLAAGHHRDDDDFSQVELSSKFYEMTFNNIMKMISGESHHHDVEEGKQFRAVVTEFLQDYGLSNVNDFLPILRVVDFGGLKKRIRNIGEKTDRFLKGLIEEHRRNKKEEAEENMIDHLLTLQQSQPDNYPDHIIKGLVLNMFLAGTDTSAVTLEWAMSCLLNHEDAMKKAQDEMEKHVGQDRLLEESDLPKLSYLKNIIYETLRLYTPGPLLLPHLSSDDCTIGGYRVPRDTIVLTNAWHINRDPQTWCDATCFKPERFEKEGELEKLIVFGKGRRACPGEALAFRTISFTLGLLIQCFDWKRIGDKEIDMREKIGFMLSRLVSLKAMCKPRPLIVDYLMEK</sequence>
<dbReference type="EMBL" id="SDMP01000004">
    <property type="protein sequence ID" value="RYR63744.1"/>
    <property type="molecule type" value="Genomic_DNA"/>
</dbReference>
<dbReference type="Proteomes" id="UP000289738">
    <property type="component" value="Chromosome A04"/>
</dbReference>
<evidence type="ECO:0000256" key="1">
    <source>
        <dbReference type="ARBA" id="ARBA00004370"/>
    </source>
</evidence>
<dbReference type="PANTHER" id="PTHR47947:SF24">
    <property type="entry name" value="ISOFLAVONE 2'-HYDROXYLASE-LIKE"/>
    <property type="match status" value="1"/>
</dbReference>
<feature type="transmembrane region" description="Helical" evidence="11">
    <location>
        <begin position="12"/>
        <end position="31"/>
    </location>
</feature>
<keyword evidence="6 9" id="KW-0408">Iron</keyword>
<dbReference type="GO" id="GO:0020037">
    <property type="term" value="F:heme binding"/>
    <property type="evidence" value="ECO:0007669"/>
    <property type="project" value="InterPro"/>
</dbReference>
<accession>A0A445DKJ5</accession>
<evidence type="ECO:0000256" key="4">
    <source>
        <dbReference type="ARBA" id="ARBA00022723"/>
    </source>
</evidence>
<dbReference type="PRINTS" id="PR00463">
    <property type="entry name" value="EP450I"/>
</dbReference>
<evidence type="ECO:0000256" key="9">
    <source>
        <dbReference type="PIRSR" id="PIRSR602401-1"/>
    </source>
</evidence>
<evidence type="ECO:0000256" key="8">
    <source>
        <dbReference type="ARBA" id="ARBA00023136"/>
    </source>
</evidence>
<gene>
    <name evidence="12" type="ORF">Ahy_A04g021502</name>
</gene>